<evidence type="ECO:0000259" key="1">
    <source>
        <dbReference type="Pfam" id="PF00535"/>
    </source>
</evidence>
<name>A0A7X5QCZ5_9GAMM</name>
<dbReference type="Proteomes" id="UP000591844">
    <property type="component" value="Unassembled WGS sequence"/>
</dbReference>
<dbReference type="InterPro" id="IPR001173">
    <property type="entry name" value="Glyco_trans_2-like"/>
</dbReference>
<evidence type="ECO:0000313" key="3">
    <source>
        <dbReference type="Proteomes" id="UP000591844"/>
    </source>
</evidence>
<dbReference type="Pfam" id="PF00535">
    <property type="entry name" value="Glycos_transf_2"/>
    <property type="match status" value="1"/>
</dbReference>
<keyword evidence="3" id="KW-1185">Reference proteome</keyword>
<dbReference type="CDD" id="cd00761">
    <property type="entry name" value="Glyco_tranf_GTA_type"/>
    <property type="match status" value="1"/>
</dbReference>
<sequence>METIDIAISTLGNRIKDLEIPNYKHGFHYIIVHQYISNLNNEAINRINKIIDREDVLYIKHTQLGLTKSRNIAIKQSESDYIFIMDDDVSYDLEKMKLLVEHMKKDNVSVGTFYHKYTNGLSTLKSKGIIRHNKYNIGNPSSIDICLRRSDIIEHNILFDENFGLGTSLPSGEEMIFLSDCLDKNLNLIRYPIEICTHSPITSGIDFYSSVPKIRAKREMIKRVFRKKYYFISLLFVIKKFKYAYKAGYGVNFIKYMLLP</sequence>
<feature type="domain" description="Glycosyltransferase 2-like" evidence="1">
    <location>
        <begin position="52"/>
        <end position="129"/>
    </location>
</feature>
<proteinExistence type="predicted"/>
<organism evidence="2 3">
    <name type="scientific">Photorhabdus cinerea</name>
    <dbReference type="NCBI Taxonomy" id="471575"/>
    <lineage>
        <taxon>Bacteria</taxon>
        <taxon>Pseudomonadati</taxon>
        <taxon>Pseudomonadota</taxon>
        <taxon>Gammaproteobacteria</taxon>
        <taxon>Enterobacterales</taxon>
        <taxon>Morganellaceae</taxon>
        <taxon>Photorhabdus</taxon>
    </lineage>
</organism>
<accession>A0A7X5QCZ5</accession>
<dbReference type="AlphaFoldDB" id="A0A7X5QCZ5"/>
<dbReference type="SUPFAM" id="SSF53448">
    <property type="entry name" value="Nucleotide-diphospho-sugar transferases"/>
    <property type="match status" value="1"/>
</dbReference>
<dbReference type="InterPro" id="IPR029044">
    <property type="entry name" value="Nucleotide-diphossugar_trans"/>
</dbReference>
<dbReference type="EMBL" id="PUJW01000006">
    <property type="protein sequence ID" value="NHB92020.1"/>
    <property type="molecule type" value="Genomic_DNA"/>
</dbReference>
<dbReference type="RefSeq" id="WP_166304533.1">
    <property type="nucleotide sequence ID" value="NZ_CAWPIB010000006.1"/>
</dbReference>
<comment type="caution">
    <text evidence="2">The sequence shown here is derived from an EMBL/GenBank/DDBJ whole genome shotgun (WGS) entry which is preliminary data.</text>
</comment>
<protein>
    <recommendedName>
        <fullName evidence="1">Glycosyltransferase 2-like domain-containing protein</fullName>
    </recommendedName>
</protein>
<evidence type="ECO:0000313" key="2">
    <source>
        <dbReference type="EMBL" id="NHB92020.1"/>
    </source>
</evidence>
<gene>
    <name evidence="2" type="ORF">C5469_07610</name>
</gene>
<reference evidence="2 3" key="1">
    <citation type="submission" date="2018-02" db="EMBL/GenBank/DDBJ databases">
        <authorList>
            <person name="Machado R.A."/>
        </authorList>
    </citation>
    <scope>NUCLEOTIDE SEQUENCE [LARGE SCALE GENOMIC DNA]</scope>
    <source>
        <strain evidence="2 3">DSM 19724</strain>
    </source>
</reference>
<dbReference type="Gene3D" id="3.90.550.10">
    <property type="entry name" value="Spore Coat Polysaccharide Biosynthesis Protein SpsA, Chain A"/>
    <property type="match status" value="1"/>
</dbReference>